<protein>
    <submittedName>
        <fullName evidence="1">Uncharacterized protein</fullName>
    </submittedName>
</protein>
<reference evidence="2" key="1">
    <citation type="submission" date="2018-12" db="EMBL/GenBank/DDBJ databases">
        <title>Tengunoibacter tsumagoiensis gen. nov., sp. nov., Dictyobacter kobayashii sp. nov., D. alpinus sp. nov., and D. joshuensis sp. nov. and description of Dictyobacteraceae fam. nov. within the order Ktedonobacterales isolated from Tengu-no-mugimeshi.</title>
        <authorList>
            <person name="Wang C.M."/>
            <person name="Zheng Y."/>
            <person name="Sakai Y."/>
            <person name="Toyoda A."/>
            <person name="Minakuchi Y."/>
            <person name="Abe K."/>
            <person name="Yokota A."/>
            <person name="Yabe S."/>
        </authorList>
    </citation>
    <scope>NUCLEOTIDE SEQUENCE [LARGE SCALE GENOMIC DNA]</scope>
    <source>
        <strain evidence="2">Uno3</strain>
    </source>
</reference>
<proteinExistence type="predicted"/>
<gene>
    <name evidence="1" type="ORF">KTT_49400</name>
</gene>
<evidence type="ECO:0000313" key="2">
    <source>
        <dbReference type="Proteomes" id="UP000287352"/>
    </source>
</evidence>
<sequence length="99" mass="11610">MLRQLLTKDVPTIKKHIQNQQENGPLVVARIVGFSDLLQVYDVREEMYPRSSSQKQECWLLQGLPDGPPLPRRLEVQISPHRRLPWHIAQSIYLQTEEQ</sequence>
<dbReference type="Proteomes" id="UP000287352">
    <property type="component" value="Unassembled WGS sequence"/>
</dbReference>
<accession>A0A402A7X0</accession>
<comment type="caution">
    <text evidence="1">The sequence shown here is derived from an EMBL/GenBank/DDBJ whole genome shotgun (WGS) entry which is preliminary data.</text>
</comment>
<dbReference type="AlphaFoldDB" id="A0A402A7X0"/>
<dbReference type="RefSeq" id="WP_126582590.1">
    <property type="nucleotide sequence ID" value="NZ_BIFR01000002.1"/>
</dbReference>
<dbReference type="EMBL" id="BIFR01000002">
    <property type="protein sequence ID" value="GCE15081.1"/>
    <property type="molecule type" value="Genomic_DNA"/>
</dbReference>
<name>A0A402A7X0_9CHLR</name>
<evidence type="ECO:0000313" key="1">
    <source>
        <dbReference type="EMBL" id="GCE15081.1"/>
    </source>
</evidence>
<organism evidence="1 2">
    <name type="scientific">Tengunoibacter tsumagoiensis</name>
    <dbReference type="NCBI Taxonomy" id="2014871"/>
    <lineage>
        <taxon>Bacteria</taxon>
        <taxon>Bacillati</taxon>
        <taxon>Chloroflexota</taxon>
        <taxon>Ktedonobacteria</taxon>
        <taxon>Ktedonobacterales</taxon>
        <taxon>Dictyobacteraceae</taxon>
        <taxon>Tengunoibacter</taxon>
    </lineage>
</organism>
<keyword evidence="2" id="KW-1185">Reference proteome</keyword>